<sequence>MHCDRFREAASARMDGEGSPVPAGALAEHLAGCAACTRWEAAAASVTRRARLAPAPAVPDLTAAVLAALPDRLPGAAAAARARLVSTALRLALLAVGVGQIGLATPSLVHGAGAMSAPVHMAHETGAWNLGLAAAFLACAALPRLAAGALPFLATFTVVLTVTTIGDLGAGHVHADRVVGHLLLVAGLLLTAVQAWRGRPRGLRGSRGSRSRAGVRVLA</sequence>
<dbReference type="Pfam" id="PF13490">
    <property type="entry name" value="zf-HC2"/>
    <property type="match status" value="1"/>
</dbReference>
<keyword evidence="1" id="KW-0812">Transmembrane</keyword>
<evidence type="ECO:0000313" key="4">
    <source>
        <dbReference type="Proteomes" id="UP001361570"/>
    </source>
</evidence>
<dbReference type="InterPro" id="IPR027383">
    <property type="entry name" value="Znf_put"/>
</dbReference>
<proteinExistence type="predicted"/>
<organism evidence="3 4">
    <name type="scientific">Klenkia sesuvii</name>
    <dbReference type="NCBI Taxonomy" id="3103137"/>
    <lineage>
        <taxon>Bacteria</taxon>
        <taxon>Bacillati</taxon>
        <taxon>Actinomycetota</taxon>
        <taxon>Actinomycetes</taxon>
        <taxon>Geodermatophilales</taxon>
        <taxon>Geodermatophilaceae</taxon>
        <taxon>Klenkia</taxon>
    </lineage>
</organism>
<keyword evidence="4" id="KW-1185">Reference proteome</keyword>
<feature type="domain" description="Putative zinc-finger" evidence="2">
    <location>
        <begin position="3"/>
        <end position="36"/>
    </location>
</feature>
<feature type="transmembrane region" description="Helical" evidence="1">
    <location>
        <begin position="91"/>
        <end position="113"/>
    </location>
</feature>
<dbReference type="Proteomes" id="UP001361570">
    <property type="component" value="Unassembled WGS sequence"/>
</dbReference>
<reference evidence="3 4" key="1">
    <citation type="submission" date="2024-03" db="EMBL/GenBank/DDBJ databases">
        <title>Draft genome sequence of Klenkia sp. LSe6-5.</title>
        <authorList>
            <person name="Duangmal K."/>
            <person name="Chantavorakit T."/>
        </authorList>
    </citation>
    <scope>NUCLEOTIDE SEQUENCE [LARGE SCALE GENOMIC DNA]</scope>
    <source>
        <strain evidence="3 4">LSe6-5</strain>
    </source>
</reference>
<evidence type="ECO:0000259" key="2">
    <source>
        <dbReference type="Pfam" id="PF13490"/>
    </source>
</evidence>
<keyword evidence="1" id="KW-1133">Transmembrane helix</keyword>
<protein>
    <submittedName>
        <fullName evidence="3">Zf-HC2 domain-containing protein</fullName>
    </submittedName>
</protein>
<feature type="transmembrane region" description="Helical" evidence="1">
    <location>
        <begin position="149"/>
        <end position="166"/>
    </location>
</feature>
<dbReference type="RefSeq" id="WP_336402642.1">
    <property type="nucleotide sequence ID" value="NZ_JBAPLU010000002.1"/>
</dbReference>
<comment type="caution">
    <text evidence="3">The sequence shown here is derived from an EMBL/GenBank/DDBJ whole genome shotgun (WGS) entry which is preliminary data.</text>
</comment>
<evidence type="ECO:0000313" key="3">
    <source>
        <dbReference type="EMBL" id="MEI4270496.1"/>
    </source>
</evidence>
<feature type="transmembrane region" description="Helical" evidence="1">
    <location>
        <begin position="178"/>
        <end position="196"/>
    </location>
</feature>
<feature type="transmembrane region" description="Helical" evidence="1">
    <location>
        <begin position="125"/>
        <end position="142"/>
    </location>
</feature>
<dbReference type="EMBL" id="JBAPLU010000002">
    <property type="protein sequence ID" value="MEI4270496.1"/>
    <property type="molecule type" value="Genomic_DNA"/>
</dbReference>
<keyword evidence="1" id="KW-0472">Membrane</keyword>
<accession>A0ABU8DPZ5</accession>
<evidence type="ECO:0000256" key="1">
    <source>
        <dbReference type="SAM" id="Phobius"/>
    </source>
</evidence>
<gene>
    <name evidence="3" type="ORF">TEK04_02065</name>
</gene>
<name>A0ABU8DPZ5_9ACTN</name>